<evidence type="ECO:0000256" key="1">
    <source>
        <dbReference type="SAM" id="Coils"/>
    </source>
</evidence>
<dbReference type="EMBL" id="JABMIG020000069">
    <property type="protein sequence ID" value="KAL3795646.1"/>
    <property type="molecule type" value="Genomic_DNA"/>
</dbReference>
<protein>
    <submittedName>
        <fullName evidence="2">Uncharacterized protein</fullName>
    </submittedName>
</protein>
<dbReference type="Proteomes" id="UP001516023">
    <property type="component" value="Unassembled WGS sequence"/>
</dbReference>
<keyword evidence="1" id="KW-0175">Coiled coil</keyword>
<accession>A0ABD3Q7V7</accession>
<gene>
    <name evidence="2" type="ORF">HJC23_002053</name>
</gene>
<dbReference type="AlphaFoldDB" id="A0ABD3Q7V7"/>
<reference evidence="2 3" key="1">
    <citation type="journal article" date="2020" name="G3 (Bethesda)">
        <title>Improved Reference Genome for Cyclotella cryptica CCMP332, a Model for Cell Wall Morphogenesis, Salinity Adaptation, and Lipid Production in Diatoms (Bacillariophyta).</title>
        <authorList>
            <person name="Roberts W.R."/>
            <person name="Downey K.M."/>
            <person name="Ruck E.C."/>
            <person name="Traller J.C."/>
            <person name="Alverson A.J."/>
        </authorList>
    </citation>
    <scope>NUCLEOTIDE SEQUENCE [LARGE SCALE GENOMIC DNA]</scope>
    <source>
        <strain evidence="2 3">CCMP332</strain>
    </source>
</reference>
<evidence type="ECO:0000313" key="2">
    <source>
        <dbReference type="EMBL" id="KAL3795646.1"/>
    </source>
</evidence>
<proteinExistence type="predicted"/>
<organism evidence="2 3">
    <name type="scientific">Cyclotella cryptica</name>
    <dbReference type="NCBI Taxonomy" id="29204"/>
    <lineage>
        <taxon>Eukaryota</taxon>
        <taxon>Sar</taxon>
        <taxon>Stramenopiles</taxon>
        <taxon>Ochrophyta</taxon>
        <taxon>Bacillariophyta</taxon>
        <taxon>Coscinodiscophyceae</taxon>
        <taxon>Thalassiosirophycidae</taxon>
        <taxon>Stephanodiscales</taxon>
        <taxon>Stephanodiscaceae</taxon>
        <taxon>Cyclotella</taxon>
    </lineage>
</organism>
<name>A0ABD3Q7V7_9STRA</name>
<feature type="coiled-coil region" evidence="1">
    <location>
        <begin position="177"/>
        <end position="208"/>
    </location>
</feature>
<keyword evidence="3" id="KW-1185">Reference proteome</keyword>
<comment type="caution">
    <text evidence="2">The sequence shown here is derived from an EMBL/GenBank/DDBJ whole genome shotgun (WGS) entry which is preliminary data.</text>
</comment>
<sequence>MKLSSIILSSSSLLLSSPSKTLAFSNPILTLINKVNPSINTFASSQESSLLNIRLDIGSDSSPGSGRIGIHGLLLELNGDQVANYPHPKLPGTDGPNPQLSSGAKSLSILREGRHIDAFGSNVVRLDHGAWEMIWRCDAPAGALIVGFDAGEIKRNQVSLPEGRVYLTFPLWTSESLRDLRERKAKAEEKAMEAMDRQKEEIRKMQETGNLISKALHFRNACKANEDLDYSGFRMYSAMNLDKDMIPLKGDLHLCSLGTVWTKKDTLFGSGDHVLLGTASVASGKRDELEGKKVFTERELKSVAFDGLRP</sequence>
<evidence type="ECO:0000313" key="3">
    <source>
        <dbReference type="Proteomes" id="UP001516023"/>
    </source>
</evidence>